<dbReference type="AlphaFoldDB" id="A0A0C9XFD4"/>
<proteinExistence type="predicted"/>
<name>A0A0C9XFD4_9AGAR</name>
<reference evidence="1 2" key="1">
    <citation type="submission" date="2014-04" db="EMBL/GenBank/DDBJ databases">
        <authorList>
            <consortium name="DOE Joint Genome Institute"/>
            <person name="Kuo A."/>
            <person name="Kohler A."/>
            <person name="Nagy L.G."/>
            <person name="Floudas D."/>
            <person name="Copeland A."/>
            <person name="Barry K.W."/>
            <person name="Cichocki N."/>
            <person name="Veneault-Fourrey C."/>
            <person name="LaButti K."/>
            <person name="Lindquist E.A."/>
            <person name="Lipzen A."/>
            <person name="Lundell T."/>
            <person name="Morin E."/>
            <person name="Murat C."/>
            <person name="Sun H."/>
            <person name="Tunlid A."/>
            <person name="Henrissat B."/>
            <person name="Grigoriev I.V."/>
            <person name="Hibbett D.S."/>
            <person name="Martin F."/>
            <person name="Nordberg H.P."/>
            <person name="Cantor M.N."/>
            <person name="Hua S.X."/>
        </authorList>
    </citation>
    <scope>NUCLEOTIDE SEQUENCE [LARGE SCALE GENOMIC DNA]</scope>
    <source>
        <strain evidence="1 2">LaAM-08-1</strain>
    </source>
</reference>
<accession>A0A0C9XFD4</accession>
<dbReference type="HOGENOM" id="CLU_1283428_0_0_1"/>
<gene>
    <name evidence="1" type="ORF">K443DRAFT_11795</name>
</gene>
<keyword evidence="2" id="KW-1185">Reference proteome</keyword>
<organism evidence="1 2">
    <name type="scientific">Laccaria amethystina LaAM-08-1</name>
    <dbReference type="NCBI Taxonomy" id="1095629"/>
    <lineage>
        <taxon>Eukaryota</taxon>
        <taxon>Fungi</taxon>
        <taxon>Dikarya</taxon>
        <taxon>Basidiomycota</taxon>
        <taxon>Agaricomycotina</taxon>
        <taxon>Agaricomycetes</taxon>
        <taxon>Agaricomycetidae</taxon>
        <taxon>Agaricales</taxon>
        <taxon>Agaricineae</taxon>
        <taxon>Hydnangiaceae</taxon>
        <taxon>Laccaria</taxon>
    </lineage>
</organism>
<dbReference type="Proteomes" id="UP000054477">
    <property type="component" value="Unassembled WGS sequence"/>
</dbReference>
<dbReference type="EMBL" id="KN838776">
    <property type="protein sequence ID" value="KIJ94867.1"/>
    <property type="molecule type" value="Genomic_DNA"/>
</dbReference>
<reference evidence="2" key="2">
    <citation type="submission" date="2015-01" db="EMBL/GenBank/DDBJ databases">
        <title>Evolutionary Origins and Diversification of the Mycorrhizal Mutualists.</title>
        <authorList>
            <consortium name="DOE Joint Genome Institute"/>
            <consortium name="Mycorrhizal Genomics Consortium"/>
            <person name="Kohler A."/>
            <person name="Kuo A."/>
            <person name="Nagy L.G."/>
            <person name="Floudas D."/>
            <person name="Copeland A."/>
            <person name="Barry K.W."/>
            <person name="Cichocki N."/>
            <person name="Veneault-Fourrey C."/>
            <person name="LaButti K."/>
            <person name="Lindquist E.A."/>
            <person name="Lipzen A."/>
            <person name="Lundell T."/>
            <person name="Morin E."/>
            <person name="Murat C."/>
            <person name="Riley R."/>
            <person name="Ohm R."/>
            <person name="Sun H."/>
            <person name="Tunlid A."/>
            <person name="Henrissat B."/>
            <person name="Grigoriev I.V."/>
            <person name="Hibbett D.S."/>
            <person name="Martin F."/>
        </authorList>
    </citation>
    <scope>NUCLEOTIDE SEQUENCE [LARGE SCALE GENOMIC DNA]</scope>
    <source>
        <strain evidence="2">LaAM-08-1</strain>
    </source>
</reference>
<evidence type="ECO:0000313" key="2">
    <source>
        <dbReference type="Proteomes" id="UP000054477"/>
    </source>
</evidence>
<evidence type="ECO:0000313" key="1">
    <source>
        <dbReference type="EMBL" id="KIJ94867.1"/>
    </source>
</evidence>
<protein>
    <submittedName>
        <fullName evidence="1">Unplaced genomic scaffold K443scaffold_241, whole genome shotgun sequence</fullName>
    </submittedName>
</protein>
<sequence length="215" mass="23562">MLQQATQIDHSHPDSASSELILTGLDFQAGEHSEISVALVEKQDVTGNMLYVLDKFPLPLDDFAALLDFMKDILCGQYTYKNIPFKTLAPMLRAGTTLTCTSITSIAARSFYLWWNPSWDTMTLDLERDLTSPKVPFASLPPNTVVDLIDSTILVRSIGSSDVTARPESRRPAQAEPCEAKLYEAPIGLPVAHGSGFTFLKPQAVAQATAWVAVF</sequence>